<dbReference type="Pfam" id="PF01370">
    <property type="entry name" value="Epimerase"/>
    <property type="match status" value="1"/>
</dbReference>
<keyword evidence="10" id="KW-1185">Reference proteome</keyword>
<dbReference type="Proteomes" id="UP000195489">
    <property type="component" value="Chromosome 12"/>
</dbReference>
<reference evidence="9" key="2">
    <citation type="submission" date="2014-05" db="EMBL/GenBank/DDBJ databases">
        <authorList>
            <person name="Aslett M.A."/>
            <person name="De Silva N."/>
        </authorList>
    </citation>
    <scope>NUCLEOTIDE SEQUENCE</scope>
    <source>
        <strain evidence="9">AS</strain>
    </source>
</reference>
<protein>
    <recommendedName>
        <fullName evidence="3">GDP-L-fucose synthase</fullName>
        <ecNumber evidence="3">1.1.1.271</ecNumber>
    </recommendedName>
</protein>
<dbReference type="AlphaFoldDB" id="A0A077TMQ5"/>
<evidence type="ECO:0000313" key="8">
    <source>
        <dbReference type="EMBL" id="SCN61911.1"/>
    </source>
</evidence>
<dbReference type="EMBL" id="LT608164">
    <property type="protein sequence ID" value="SCN61911.1"/>
    <property type="molecule type" value="Genomic_DNA"/>
</dbReference>
<dbReference type="Proteomes" id="UP000071118">
    <property type="component" value="Chromosome 12"/>
</dbReference>
<dbReference type="PANTHER" id="PTHR43238">
    <property type="entry name" value="GDP-L-FUCOSE SYNTHASE"/>
    <property type="match status" value="1"/>
</dbReference>
<dbReference type="Gene3D" id="3.40.50.720">
    <property type="entry name" value="NAD(P)-binding Rossmann-like Domain"/>
    <property type="match status" value="1"/>
</dbReference>
<keyword evidence="5 8" id="KW-0560">Oxidoreductase</keyword>
<dbReference type="InterPro" id="IPR036291">
    <property type="entry name" value="NAD(P)-bd_dom_sf"/>
</dbReference>
<reference evidence="8 11" key="3">
    <citation type="submission" date="2016-08" db="EMBL/GenBank/DDBJ databases">
        <authorList>
            <consortium name="Pathogen Informatics"/>
        </authorList>
    </citation>
    <scope>NUCLEOTIDE SEQUENCE [LARGE SCALE GENOMIC DNA]</scope>
    <source>
        <strain evidence="9">AS</strain>
        <strain evidence="8 11">CB</strain>
    </source>
</reference>
<organism evidence="8 11">
    <name type="scientific">Plasmodium chabaudi chabaudi</name>
    <dbReference type="NCBI Taxonomy" id="31271"/>
    <lineage>
        <taxon>Eukaryota</taxon>
        <taxon>Sar</taxon>
        <taxon>Alveolata</taxon>
        <taxon>Apicomplexa</taxon>
        <taxon>Aconoidasida</taxon>
        <taxon>Haemosporida</taxon>
        <taxon>Plasmodiidae</taxon>
        <taxon>Plasmodium</taxon>
        <taxon>Plasmodium (Vinckeia)</taxon>
    </lineage>
</organism>
<evidence type="ECO:0000256" key="3">
    <source>
        <dbReference type="ARBA" id="ARBA00012371"/>
    </source>
</evidence>
<dbReference type="GO" id="GO:0016853">
    <property type="term" value="F:isomerase activity"/>
    <property type="evidence" value="ECO:0007669"/>
    <property type="project" value="UniProtKB-KW"/>
</dbReference>
<dbReference type="SUPFAM" id="SSF51735">
    <property type="entry name" value="NAD(P)-binding Rossmann-fold domains"/>
    <property type="match status" value="1"/>
</dbReference>
<comment type="similarity">
    <text evidence="2">Belongs to the NAD(P)-dependent epimerase/dehydratase family. Fucose synthase subfamily.</text>
</comment>
<evidence type="ECO:0000313" key="9">
    <source>
        <dbReference type="EMBL" id="VTZ69602.1"/>
    </source>
</evidence>
<sequence length="343" mass="39948">MSRTCIITGGTGLLGNSFREVVKSENKDFIETENEIIINSNDKNVIKKYVFLSSKMCNLKNYDDTKNFFEKNKFTDIIHFAAHVGGLYANKNNNLQFLLNNLDINLNIVKICHKYSITRGIFTLSTCIFPEKCDLPLIEENVHDGRCHLSNEGYSTSKRVLEILVRCYREKYNYQWMCIIPTNIYGKYDNFNLENAHVIPSIIHKIYLAKVNNTNVKLMGDGSAIRQFIYNRDISNILYYILNIYYSHNLTIIKDNIYNVIFSTNLPSNELSIKELANKIKHYMEFNNEILFDDTQDNGIHKKTACNDKLMSIINTSFSFTDIDKGLKETIDWFNSEYKNIRK</sequence>
<comment type="pathway">
    <text evidence="1">Nucleotide-sugar biosynthesis; GDP-L-fucose biosynthesis via de novo pathway; GDP-L-fucose from GDP-alpha-D-mannose: step 2/2.</text>
</comment>
<accession>A0A077TMQ5</accession>
<dbReference type="GO" id="GO:0042351">
    <property type="term" value="P:'de novo' GDP-L-fucose biosynthetic process"/>
    <property type="evidence" value="ECO:0007669"/>
    <property type="project" value="UniProtKB-UniPathway"/>
</dbReference>
<feature type="domain" description="NAD-dependent epimerase/dehydratase" evidence="7">
    <location>
        <begin position="6"/>
        <end position="243"/>
    </location>
</feature>
<evidence type="ECO:0000313" key="10">
    <source>
        <dbReference type="Proteomes" id="UP000071118"/>
    </source>
</evidence>
<keyword evidence="4" id="KW-0521">NADP</keyword>
<dbReference type="GO" id="GO:0050577">
    <property type="term" value="F:GDP-L-fucose synthase activity"/>
    <property type="evidence" value="ECO:0007669"/>
    <property type="project" value="UniProtKB-EC"/>
</dbReference>
<dbReference type="InterPro" id="IPR028614">
    <property type="entry name" value="GDP_fucose/colitose_synth"/>
</dbReference>
<evidence type="ECO:0000256" key="6">
    <source>
        <dbReference type="ARBA" id="ARBA00023235"/>
    </source>
</evidence>
<evidence type="ECO:0000256" key="1">
    <source>
        <dbReference type="ARBA" id="ARBA00004883"/>
    </source>
</evidence>
<dbReference type="KEGG" id="pcb:PCHAS_1213100"/>
<dbReference type="OrthoDB" id="202470at2759"/>
<evidence type="ECO:0000256" key="4">
    <source>
        <dbReference type="ARBA" id="ARBA00022857"/>
    </source>
</evidence>
<dbReference type="InterPro" id="IPR001509">
    <property type="entry name" value="Epimerase_deHydtase"/>
</dbReference>
<dbReference type="EC" id="1.1.1.271" evidence="3"/>
<evidence type="ECO:0000256" key="5">
    <source>
        <dbReference type="ARBA" id="ARBA00023002"/>
    </source>
</evidence>
<dbReference type="PANTHER" id="PTHR43238:SF1">
    <property type="entry name" value="GDP-L-FUCOSE SYNTHASE"/>
    <property type="match status" value="1"/>
</dbReference>
<dbReference type="Gene3D" id="3.90.25.10">
    <property type="entry name" value="UDP-galactose 4-epimerase, domain 1"/>
    <property type="match status" value="1"/>
</dbReference>
<name>A0A077TMQ5_PLACU</name>
<dbReference type="RefSeq" id="XP_016654209.1">
    <property type="nucleotide sequence ID" value="XM_016798843.1"/>
</dbReference>
<dbReference type="GeneID" id="27794956"/>
<gene>
    <name evidence="8" type="primary">FS</name>
    <name evidence="9" type="ORF">PCHAS_1213100</name>
    <name evidence="8" type="ORF">PCHCB_000320400</name>
</gene>
<dbReference type="EMBL" id="LK022889">
    <property type="protein sequence ID" value="VTZ69602.1"/>
    <property type="molecule type" value="Genomic_DNA"/>
</dbReference>
<evidence type="ECO:0000259" key="7">
    <source>
        <dbReference type="Pfam" id="PF01370"/>
    </source>
</evidence>
<dbReference type="VEuPathDB" id="PlasmoDB:PCHAS_1213100"/>
<reference evidence="9 10" key="1">
    <citation type="journal article" date="2014" name="BMC Biol.">
        <title>A comprehensive evaluation of rodent malaria parasite genomes and gene expression.</title>
        <authorList>
            <person name="Otto T.D."/>
            <person name="Bohme U."/>
            <person name="Jackson A.P."/>
            <person name="Hunt M."/>
            <person name="Franke-Fayard B."/>
            <person name="Hoeijmakers W.A."/>
            <person name="Religa A.A."/>
            <person name="Robertson L."/>
            <person name="Sanders M."/>
            <person name="Ogun S.A."/>
            <person name="Cunningham D."/>
            <person name="Erhart A."/>
            <person name="Billker O."/>
            <person name="Khan S.M."/>
            <person name="Stunnenberg H.G."/>
            <person name="Langhorne J."/>
            <person name="Holder A.A."/>
            <person name="Waters A.P."/>
            <person name="Newbold C.I."/>
            <person name="Pain A."/>
            <person name="Berriman M."/>
            <person name="Janse C.J."/>
        </authorList>
    </citation>
    <scope>NUCLEOTIDE SEQUENCE [LARGE SCALE GENOMIC DNA]</scope>
    <source>
        <strain evidence="9 10">AS</strain>
    </source>
</reference>
<dbReference type="HAMAP" id="MF_00956">
    <property type="entry name" value="GDP_fucose_synth"/>
    <property type="match status" value="1"/>
</dbReference>
<keyword evidence="6" id="KW-0413">Isomerase</keyword>
<evidence type="ECO:0000313" key="11">
    <source>
        <dbReference type="Proteomes" id="UP000195489"/>
    </source>
</evidence>
<proteinExistence type="inferred from homology"/>
<dbReference type="UniPathway" id="UPA00128">
    <property type="reaction ID" value="UER00191"/>
</dbReference>
<evidence type="ECO:0000256" key="2">
    <source>
        <dbReference type="ARBA" id="ARBA00005959"/>
    </source>
</evidence>